<dbReference type="VEuPathDB" id="FungiDB:VP01_2012g4"/>
<keyword evidence="2" id="KW-1185">Reference proteome</keyword>
<reference evidence="1 2" key="1">
    <citation type="submission" date="2015-08" db="EMBL/GenBank/DDBJ databases">
        <title>Next Generation Sequencing and Analysis of the Genome of Puccinia sorghi L Schw, the Causal Agent of Maize Common Rust.</title>
        <authorList>
            <person name="Rochi L."/>
            <person name="Burguener G."/>
            <person name="Darino M."/>
            <person name="Turjanski A."/>
            <person name="Kreff E."/>
            <person name="Dieguez M.J."/>
            <person name="Sacco F."/>
        </authorList>
    </citation>
    <scope>NUCLEOTIDE SEQUENCE [LARGE SCALE GENOMIC DNA]</scope>
    <source>
        <strain evidence="1 2">RO10H11247</strain>
    </source>
</reference>
<protein>
    <submittedName>
        <fullName evidence="1">Uncharacterized protein</fullName>
    </submittedName>
</protein>
<dbReference type="AlphaFoldDB" id="A0A0L6VBU8"/>
<dbReference type="EMBL" id="LAVV01006852">
    <property type="protein sequence ID" value="KNZ58027.1"/>
    <property type="molecule type" value="Genomic_DNA"/>
</dbReference>
<organism evidence="1 2">
    <name type="scientific">Puccinia sorghi</name>
    <dbReference type="NCBI Taxonomy" id="27349"/>
    <lineage>
        <taxon>Eukaryota</taxon>
        <taxon>Fungi</taxon>
        <taxon>Dikarya</taxon>
        <taxon>Basidiomycota</taxon>
        <taxon>Pucciniomycotina</taxon>
        <taxon>Pucciniomycetes</taxon>
        <taxon>Pucciniales</taxon>
        <taxon>Pucciniaceae</taxon>
        <taxon>Puccinia</taxon>
    </lineage>
</organism>
<gene>
    <name evidence="1" type="ORF">VP01_2012g4</name>
</gene>
<accession>A0A0L6VBU8</accession>
<name>A0A0L6VBU8_9BASI</name>
<dbReference type="Proteomes" id="UP000037035">
    <property type="component" value="Unassembled WGS sequence"/>
</dbReference>
<comment type="caution">
    <text evidence="1">The sequence shown here is derived from an EMBL/GenBank/DDBJ whole genome shotgun (WGS) entry which is preliminary data.</text>
</comment>
<sequence length="169" mass="18640">MSWGWKTRQPYSYPAVTDRTMPSAIAVKGPIGLGTASRRRQMLGACRGVKGLSANLKPGSPSRSATVVHAWVEVFRESMKGRPDYDDTSWKSLRDIASKAKIVSPVVSLLQGPSFAAAHCFEARDVSGNAQATPLKGRLERFSLKAEPYGRRSFIHCGKKHRDDDDDDY</sequence>
<evidence type="ECO:0000313" key="1">
    <source>
        <dbReference type="EMBL" id="KNZ58027.1"/>
    </source>
</evidence>
<proteinExistence type="predicted"/>
<evidence type="ECO:0000313" key="2">
    <source>
        <dbReference type="Proteomes" id="UP000037035"/>
    </source>
</evidence>